<keyword evidence="3" id="KW-0408">Iron</keyword>
<evidence type="ECO:0000256" key="3">
    <source>
        <dbReference type="ARBA" id="ARBA00023004"/>
    </source>
</evidence>
<organism evidence="8 9">
    <name type="scientific">Orbilia oligospora</name>
    <name type="common">Nematode-trapping fungus</name>
    <name type="synonym">Arthrobotrys oligospora</name>
    <dbReference type="NCBI Taxonomy" id="2813651"/>
    <lineage>
        <taxon>Eukaryota</taxon>
        <taxon>Fungi</taxon>
        <taxon>Dikarya</taxon>
        <taxon>Ascomycota</taxon>
        <taxon>Pezizomycotina</taxon>
        <taxon>Orbiliomycetes</taxon>
        <taxon>Orbiliales</taxon>
        <taxon>Orbiliaceae</taxon>
        <taxon>Orbilia</taxon>
    </lineage>
</organism>
<dbReference type="Pfam" id="PF00085">
    <property type="entry name" value="Thioredoxin"/>
    <property type="match status" value="1"/>
</dbReference>
<evidence type="ECO:0000313" key="8">
    <source>
        <dbReference type="EMBL" id="KAF3094717.1"/>
    </source>
</evidence>
<dbReference type="GO" id="GO:0051537">
    <property type="term" value="F:2 iron, 2 sulfur cluster binding"/>
    <property type="evidence" value="ECO:0007669"/>
    <property type="project" value="TreeGrafter"/>
</dbReference>
<dbReference type="InterPro" id="IPR002109">
    <property type="entry name" value="Glutaredoxin"/>
</dbReference>
<dbReference type="Pfam" id="PF00462">
    <property type="entry name" value="Glutaredoxin"/>
    <property type="match status" value="1"/>
</dbReference>
<comment type="caution">
    <text evidence="8">The sequence shown here is derived from an EMBL/GenBank/DDBJ whole genome shotgun (WGS) entry which is preliminary data.</text>
</comment>
<dbReference type="InterPro" id="IPR036249">
    <property type="entry name" value="Thioredoxin-like_sf"/>
</dbReference>
<reference evidence="8 9" key="1">
    <citation type="submission" date="2019-06" db="EMBL/GenBank/DDBJ databases">
        <authorList>
            <person name="Palmer J.M."/>
        </authorList>
    </citation>
    <scope>NUCLEOTIDE SEQUENCE [LARGE SCALE GENOMIC DNA]</scope>
    <source>
        <strain evidence="8 9">TWF102</strain>
    </source>
</reference>
<dbReference type="CDD" id="cd02984">
    <property type="entry name" value="TRX_PICOT"/>
    <property type="match status" value="1"/>
</dbReference>
<dbReference type="Gene3D" id="3.40.30.10">
    <property type="entry name" value="Glutaredoxin"/>
    <property type="match status" value="2"/>
</dbReference>
<dbReference type="Proteomes" id="UP000475325">
    <property type="component" value="Unassembled WGS sequence"/>
</dbReference>
<dbReference type="PROSITE" id="PS51354">
    <property type="entry name" value="GLUTAREDOXIN_2"/>
    <property type="match status" value="1"/>
</dbReference>
<comment type="similarity">
    <text evidence="1">Belongs to the glutaredoxin family. Monothiol subfamily.</text>
</comment>
<dbReference type="InterPro" id="IPR033658">
    <property type="entry name" value="GRX_PICOT-like"/>
</dbReference>
<dbReference type="AlphaFoldDB" id="A0A7C8J7N8"/>
<keyword evidence="4" id="KW-0411">Iron-sulfur</keyword>
<dbReference type="CDD" id="cd03028">
    <property type="entry name" value="GRX_PICOT_like"/>
    <property type="match status" value="1"/>
</dbReference>
<protein>
    <submittedName>
        <fullName evidence="8">Monothiol glutaredoxin grx4</fullName>
    </submittedName>
</protein>
<dbReference type="GO" id="GO:0015036">
    <property type="term" value="F:disulfide oxidoreductase activity"/>
    <property type="evidence" value="ECO:0007669"/>
    <property type="project" value="UniProtKB-ARBA"/>
</dbReference>
<dbReference type="FunFam" id="3.40.30.10:FF:000012">
    <property type="entry name" value="Monothiol glutaredoxin"/>
    <property type="match status" value="1"/>
</dbReference>
<evidence type="ECO:0000256" key="1">
    <source>
        <dbReference type="ARBA" id="ARBA00009630"/>
    </source>
</evidence>
<dbReference type="PANTHER" id="PTHR10293">
    <property type="entry name" value="GLUTAREDOXIN FAMILY MEMBER"/>
    <property type="match status" value="1"/>
</dbReference>
<dbReference type="GO" id="GO:0046872">
    <property type="term" value="F:metal ion binding"/>
    <property type="evidence" value="ECO:0007669"/>
    <property type="project" value="UniProtKB-KW"/>
</dbReference>
<evidence type="ECO:0000256" key="6">
    <source>
        <dbReference type="SAM" id="MobiDB-lite"/>
    </source>
</evidence>
<dbReference type="SUPFAM" id="SSF52833">
    <property type="entry name" value="Thioredoxin-like"/>
    <property type="match status" value="2"/>
</dbReference>
<evidence type="ECO:0000313" key="9">
    <source>
        <dbReference type="Proteomes" id="UP000475325"/>
    </source>
</evidence>
<dbReference type="PROSITE" id="PS51352">
    <property type="entry name" value="THIOREDOXIN_2"/>
    <property type="match status" value="1"/>
</dbReference>
<feature type="region of interest" description="Disordered" evidence="6">
    <location>
        <begin position="128"/>
        <end position="159"/>
    </location>
</feature>
<comment type="function">
    <text evidence="5">Monothiol glutaredoxin involved in the biogenesis of iron-sulfur clusters. Binds one iron-sulfur cluster per dimer. The iron-sulfur cluster is bound between subunits, and is complexed by a bound glutathione and a cysteine residue from each subunit.</text>
</comment>
<evidence type="ECO:0000256" key="5">
    <source>
        <dbReference type="ARBA" id="ARBA00055846"/>
    </source>
</evidence>
<proteinExistence type="inferred from homology"/>
<dbReference type="InterPro" id="IPR004480">
    <property type="entry name" value="Monothiol_GRX-rel"/>
</dbReference>
<dbReference type="GO" id="GO:0005829">
    <property type="term" value="C:cytosol"/>
    <property type="evidence" value="ECO:0007669"/>
    <property type="project" value="TreeGrafter"/>
</dbReference>
<dbReference type="EMBL" id="WIQW01000043">
    <property type="protein sequence ID" value="KAF3094717.1"/>
    <property type="molecule type" value="Genomic_DNA"/>
</dbReference>
<evidence type="ECO:0000259" key="7">
    <source>
        <dbReference type="PROSITE" id="PS51352"/>
    </source>
</evidence>
<dbReference type="PANTHER" id="PTHR10293:SF73">
    <property type="entry name" value="GLUTAREDOXIN-3"/>
    <property type="match status" value="1"/>
</dbReference>
<sequence>MATLHTPTTVEAFREVFASVPDNILLAISFHTSWAAPCRQMNEAFAAIAGSSSPDKAVFISIDAEEVPDVSEEYEVSAVPFFVLVKNRQILRKISGADPKELNEAIQSLSGAAGKVLLAIPPPQQVAAPASSNYDSTAAGGAASADPNGTTDSATADDVELEEESLHERLTKLVNAAPVMLFMKGTPAEPKCGFSRQLVAILRERNIRYGFFNILKDDEVRQGLKEYSDWPTYPQLYHEGNLVGGLDIVKEEFENNEEFLSEQPIVDGAHRSRNWPPLRALLLFELPDKMRIPPGRENQPANDFFELLTFHK</sequence>
<evidence type="ECO:0000256" key="4">
    <source>
        <dbReference type="ARBA" id="ARBA00023014"/>
    </source>
</evidence>
<gene>
    <name evidence="8" type="primary">GRX4</name>
    <name evidence="8" type="ORF">TWF102_007508</name>
</gene>
<dbReference type="FunFam" id="3.40.30.10:FF:000092">
    <property type="entry name" value="Monothiol glutaredoxin"/>
    <property type="match status" value="1"/>
</dbReference>
<dbReference type="InterPro" id="IPR013766">
    <property type="entry name" value="Thioredoxin_domain"/>
</dbReference>
<keyword evidence="2" id="KW-0479">Metal-binding</keyword>
<name>A0A7C8J7N8_ORBOL</name>
<feature type="compositionally biased region" description="Low complexity" evidence="6">
    <location>
        <begin position="128"/>
        <end position="146"/>
    </location>
</feature>
<evidence type="ECO:0000256" key="2">
    <source>
        <dbReference type="ARBA" id="ARBA00022723"/>
    </source>
</evidence>
<feature type="domain" description="Thioredoxin" evidence="7">
    <location>
        <begin position="1"/>
        <end position="111"/>
    </location>
</feature>
<dbReference type="GO" id="GO:0006879">
    <property type="term" value="P:intracellular iron ion homeostasis"/>
    <property type="evidence" value="ECO:0007669"/>
    <property type="project" value="TreeGrafter"/>
</dbReference>
<dbReference type="GO" id="GO:0005634">
    <property type="term" value="C:nucleus"/>
    <property type="evidence" value="ECO:0007669"/>
    <property type="project" value="TreeGrafter"/>
</dbReference>
<accession>A0A7C8J7N8</accession>